<dbReference type="EMBL" id="QOHO01000027">
    <property type="protein sequence ID" value="RFZ79151.1"/>
    <property type="molecule type" value="Genomic_DNA"/>
</dbReference>
<gene>
    <name evidence="1" type="ORF">DS742_09840</name>
</gene>
<dbReference type="AlphaFoldDB" id="A0A3E2NE42"/>
<dbReference type="Proteomes" id="UP000260680">
    <property type="component" value="Unassembled WGS sequence"/>
</dbReference>
<evidence type="ECO:0000313" key="2">
    <source>
        <dbReference type="Proteomes" id="UP000260680"/>
    </source>
</evidence>
<dbReference type="OrthoDB" id="1646620at2"/>
<sequence>MVFLKKFFNGKDNTKSQEETVDDIILQILKEEVMLKNIQSEIINNELVINECKMTIKAGVSNKTQHQNAIVLQLDFIIKHENFDTEILESVAGIGRKNDIYHAIRNGTASFVSNVLEVIADGFCDTHNPELDFETLLGDRQQIWHPKIGGLHAQGYYGINTIDNSRIFNILKDEIVPRLGTKRFYWIKVYVSRQADGEIITQCTFNNEPFLKAQQKMEEYAQSWNTGNQFKGEKQFILIRQCDKTWRQGKYNYENLKKYVFGTIELFENCSTEADWEGLFESIADLTGDIDLAIELYSFIPELYCKFTLPEIQYSDEVVLIKPDGSKTNVYLSQLSRLTLIKRLIREKLNTGFDKDKYNHILFQSATFKAINNALNQGGELENLATLPLAINVTEDYNPLN</sequence>
<proteinExistence type="predicted"/>
<name>A0A3E2NE42_9FIRM</name>
<dbReference type="RefSeq" id="WP_117416831.1">
    <property type="nucleotide sequence ID" value="NZ_QOHO01000027.1"/>
</dbReference>
<accession>A0A3E2NE42</accession>
<comment type="caution">
    <text evidence="1">The sequence shown here is derived from an EMBL/GenBank/DDBJ whole genome shotgun (WGS) entry which is preliminary data.</text>
</comment>
<reference evidence="1 2" key="1">
    <citation type="submission" date="2018-07" db="EMBL/GenBank/DDBJ databases">
        <title>New species, Clostridium PI-S10-A1B.</title>
        <authorList>
            <person name="Krishna G."/>
            <person name="Summeta K."/>
            <person name="Shikha S."/>
            <person name="Prabhu P.B."/>
            <person name="Suresh K."/>
        </authorList>
    </citation>
    <scope>NUCLEOTIDE SEQUENCE [LARGE SCALE GENOMIC DNA]</scope>
    <source>
        <strain evidence="1 2">PI-S10-A1B</strain>
    </source>
</reference>
<protein>
    <submittedName>
        <fullName evidence="1">Uncharacterized protein</fullName>
    </submittedName>
</protein>
<dbReference type="Pfam" id="PF19875">
    <property type="entry name" value="DUF6348"/>
    <property type="match status" value="1"/>
</dbReference>
<evidence type="ECO:0000313" key="1">
    <source>
        <dbReference type="EMBL" id="RFZ79151.1"/>
    </source>
</evidence>
<dbReference type="InterPro" id="IPR045929">
    <property type="entry name" value="DUF6348"/>
</dbReference>
<organism evidence="1 2">
    <name type="scientific">Lacrimispora amygdalina</name>
    <dbReference type="NCBI Taxonomy" id="253257"/>
    <lineage>
        <taxon>Bacteria</taxon>
        <taxon>Bacillati</taxon>
        <taxon>Bacillota</taxon>
        <taxon>Clostridia</taxon>
        <taxon>Lachnospirales</taxon>
        <taxon>Lachnospiraceae</taxon>
        <taxon>Lacrimispora</taxon>
    </lineage>
</organism>